<reference evidence="13" key="2">
    <citation type="submission" date="2025-08" db="UniProtKB">
        <authorList>
            <consortium name="Ensembl"/>
        </authorList>
    </citation>
    <scope>IDENTIFICATION</scope>
</reference>
<dbReference type="PANTHER" id="PTHR46329:SF1">
    <property type="entry name" value="KILLER CELL LECTIN-LIKE RECEPTOR 2"/>
    <property type="match status" value="1"/>
</dbReference>
<evidence type="ECO:0000256" key="9">
    <source>
        <dbReference type="ARBA" id="ARBA00023170"/>
    </source>
</evidence>
<dbReference type="Proteomes" id="UP000694547">
    <property type="component" value="Chromosome 3"/>
</dbReference>
<feature type="coiled-coil region" evidence="11">
    <location>
        <begin position="91"/>
        <end position="118"/>
    </location>
</feature>
<keyword evidence="6" id="KW-1133">Transmembrane helix</keyword>
<dbReference type="SMART" id="SM00034">
    <property type="entry name" value="CLECT"/>
    <property type="match status" value="1"/>
</dbReference>
<evidence type="ECO:0000256" key="2">
    <source>
        <dbReference type="ARBA" id="ARBA00022692"/>
    </source>
</evidence>
<dbReference type="InterPro" id="IPR016186">
    <property type="entry name" value="C-type_lectin-like/link_sf"/>
</dbReference>
<proteinExistence type="predicted"/>
<name>A0A8C8U993_PERMB</name>
<keyword evidence="5" id="KW-0735">Signal-anchor</keyword>
<reference evidence="13 14" key="1">
    <citation type="submission" date="2018-10" db="EMBL/GenBank/DDBJ databases">
        <title>Improved assembly of the deer mouse Peromyscus maniculatus genome.</title>
        <authorList>
            <person name="Lassance J.-M."/>
            <person name="Hoekstra H.E."/>
        </authorList>
    </citation>
    <scope>NUCLEOTIDE SEQUENCE [LARGE SCALE GENOMIC DNA]</scope>
</reference>
<evidence type="ECO:0000256" key="3">
    <source>
        <dbReference type="ARBA" id="ARBA00022734"/>
    </source>
</evidence>
<evidence type="ECO:0000256" key="10">
    <source>
        <dbReference type="ARBA" id="ARBA00023180"/>
    </source>
</evidence>
<reference evidence="13" key="3">
    <citation type="submission" date="2025-09" db="UniProtKB">
        <authorList>
            <consortium name="Ensembl"/>
        </authorList>
    </citation>
    <scope>IDENTIFICATION</scope>
</reference>
<keyword evidence="2" id="KW-0812">Transmembrane</keyword>
<organism evidence="13 14">
    <name type="scientific">Peromyscus maniculatus bairdii</name>
    <name type="common">Prairie deer mouse</name>
    <dbReference type="NCBI Taxonomy" id="230844"/>
    <lineage>
        <taxon>Eukaryota</taxon>
        <taxon>Metazoa</taxon>
        <taxon>Chordata</taxon>
        <taxon>Craniata</taxon>
        <taxon>Vertebrata</taxon>
        <taxon>Euteleostomi</taxon>
        <taxon>Mammalia</taxon>
        <taxon>Eutheria</taxon>
        <taxon>Euarchontoglires</taxon>
        <taxon>Glires</taxon>
        <taxon>Rodentia</taxon>
        <taxon>Myomorpha</taxon>
        <taxon>Muroidea</taxon>
        <taxon>Cricetidae</taxon>
        <taxon>Neotominae</taxon>
        <taxon>Peromyscus</taxon>
    </lineage>
</organism>
<evidence type="ECO:0000313" key="14">
    <source>
        <dbReference type="Proteomes" id="UP000694547"/>
    </source>
</evidence>
<keyword evidence="7" id="KW-0472">Membrane</keyword>
<dbReference type="InterPro" id="IPR013600">
    <property type="entry name" value="Ly49_N"/>
</dbReference>
<dbReference type="PANTHER" id="PTHR46329">
    <property type="entry name" value="KILLER CELL LECTIN-LIKE RECEPTOR 2"/>
    <property type="match status" value="1"/>
</dbReference>
<keyword evidence="14" id="KW-1185">Reference proteome</keyword>
<dbReference type="InterPro" id="IPR033992">
    <property type="entry name" value="NKR-like_CTLD"/>
</dbReference>
<dbReference type="PROSITE" id="PS50041">
    <property type="entry name" value="C_TYPE_LECTIN_2"/>
    <property type="match status" value="1"/>
</dbReference>
<evidence type="ECO:0000256" key="7">
    <source>
        <dbReference type="ARBA" id="ARBA00023136"/>
    </source>
</evidence>
<dbReference type="InterPro" id="IPR016187">
    <property type="entry name" value="CTDL_fold"/>
</dbReference>
<feature type="domain" description="C-type lectin" evidence="12">
    <location>
        <begin position="175"/>
        <end position="283"/>
    </location>
</feature>
<evidence type="ECO:0000256" key="6">
    <source>
        <dbReference type="ARBA" id="ARBA00022989"/>
    </source>
</evidence>
<dbReference type="Pfam" id="PF08391">
    <property type="entry name" value="Ly49"/>
    <property type="match status" value="1"/>
</dbReference>
<dbReference type="InterPro" id="IPR052013">
    <property type="entry name" value="Mouse_KLRs"/>
</dbReference>
<protein>
    <recommendedName>
        <fullName evidence="12">C-type lectin domain-containing protein</fullName>
    </recommendedName>
</protein>
<dbReference type="SUPFAM" id="SSF56436">
    <property type="entry name" value="C-type lectin-like"/>
    <property type="match status" value="1"/>
</dbReference>
<evidence type="ECO:0000256" key="1">
    <source>
        <dbReference type="ARBA" id="ARBA00004606"/>
    </source>
</evidence>
<keyword evidence="3" id="KW-0430">Lectin</keyword>
<evidence type="ECO:0000259" key="12">
    <source>
        <dbReference type="PROSITE" id="PS50041"/>
    </source>
</evidence>
<sequence length="297" mass="35093">MFLSSHFHAVLSFYLKVLCCEKLNNWKLWYIHCNFIELYCLLYVKVTLIEGNSCLLSYSELIEVLLSKCLSTSYTNYLCSFLVLYLLLISVFQYTQEKHELQKALNNLHQKYSTMQNASYLMEEMWKNKSIEYDACKDHPASLNRKQNRCCGETEVVLDCKKLIGKRVEGYWFCTGIKCYYFIMDNKPWIGCKQTCRDCSLSLLNIENNDELKFLQLQIKLNRYWIGLKYNRSKGKWQWIGDVPSKLDLNTVKLNHNTGRCALLSRTRLDNDNCDQLYPCICEKRLDKFPDSLFSRS</sequence>
<dbReference type="Pfam" id="PF00059">
    <property type="entry name" value="Lectin_C"/>
    <property type="match status" value="1"/>
</dbReference>
<dbReference type="AlphaFoldDB" id="A0A8C8U993"/>
<keyword evidence="8" id="KW-1015">Disulfide bond</keyword>
<keyword evidence="4" id="KW-0130">Cell adhesion</keyword>
<comment type="subcellular location">
    <subcellularLocation>
        <location evidence="1">Membrane</location>
        <topology evidence="1">Single-pass type II membrane protein</topology>
    </subcellularLocation>
</comment>
<dbReference type="InterPro" id="IPR001304">
    <property type="entry name" value="C-type_lectin-like"/>
</dbReference>
<dbReference type="Gene3D" id="3.10.100.10">
    <property type="entry name" value="Mannose-Binding Protein A, subunit A"/>
    <property type="match status" value="1"/>
</dbReference>
<dbReference type="GO" id="GO:0030246">
    <property type="term" value="F:carbohydrate binding"/>
    <property type="evidence" value="ECO:0007669"/>
    <property type="project" value="UniProtKB-KW"/>
</dbReference>
<evidence type="ECO:0000256" key="4">
    <source>
        <dbReference type="ARBA" id="ARBA00022889"/>
    </source>
</evidence>
<dbReference type="GO" id="GO:0005886">
    <property type="term" value="C:plasma membrane"/>
    <property type="evidence" value="ECO:0007669"/>
    <property type="project" value="UniProtKB-ARBA"/>
</dbReference>
<accession>A0A8C8U993</accession>
<evidence type="ECO:0000256" key="8">
    <source>
        <dbReference type="ARBA" id="ARBA00023157"/>
    </source>
</evidence>
<keyword evidence="10" id="KW-0325">Glycoprotein</keyword>
<evidence type="ECO:0000313" key="13">
    <source>
        <dbReference type="Ensembl" id="ENSPEMP00000031753.1"/>
    </source>
</evidence>
<keyword evidence="9" id="KW-0675">Receptor</keyword>
<evidence type="ECO:0000256" key="11">
    <source>
        <dbReference type="SAM" id="Coils"/>
    </source>
</evidence>
<keyword evidence="11" id="KW-0175">Coiled coil</keyword>
<dbReference type="GO" id="GO:0007155">
    <property type="term" value="P:cell adhesion"/>
    <property type="evidence" value="ECO:0007669"/>
    <property type="project" value="UniProtKB-KW"/>
</dbReference>
<dbReference type="Ensembl" id="ENSPEMT00000035871.1">
    <property type="protein sequence ID" value="ENSPEMP00000031753.1"/>
    <property type="gene ID" value="ENSPEMG00000009705.2"/>
</dbReference>
<evidence type="ECO:0000256" key="5">
    <source>
        <dbReference type="ARBA" id="ARBA00022968"/>
    </source>
</evidence>
<dbReference type="CDD" id="cd03593">
    <property type="entry name" value="CLECT_NK_receptors_like"/>
    <property type="match status" value="1"/>
</dbReference>
<dbReference type="FunFam" id="3.10.100.10:FF:000053">
    <property type="entry name" value="Killer cell lectin-like receptor 3"/>
    <property type="match status" value="1"/>
</dbReference>
<dbReference type="GeneTree" id="ENSGT00390000008117"/>